<organism evidence="1 2">
    <name type="scientific">Caldalkalibacillus thermarum (strain TA2.A1)</name>
    <dbReference type="NCBI Taxonomy" id="986075"/>
    <lineage>
        <taxon>Bacteria</taxon>
        <taxon>Bacillati</taxon>
        <taxon>Bacillota</taxon>
        <taxon>Bacilli</taxon>
        <taxon>Bacillales</taxon>
        <taxon>Bacillaceae</taxon>
        <taxon>Caldalkalibacillus</taxon>
    </lineage>
</organism>
<dbReference type="InterPro" id="IPR012334">
    <property type="entry name" value="Pectin_lyas_fold"/>
</dbReference>
<accession>F5LAU4</accession>
<reference evidence="1 2" key="1">
    <citation type="journal article" date="2011" name="J. Bacteriol.">
        <title>Draft genome sequence of the thermoalkaliphilic Caldalkalibacillus thermarum strain TA2.A1.</title>
        <authorList>
            <person name="Kalamorz F."/>
            <person name="Keis S."/>
            <person name="McMillan D.G."/>
            <person name="Olsson K."/>
            <person name="Stanton J.A."/>
            <person name="Stockwell P."/>
            <person name="Black M.A."/>
            <person name="Klingeman D.M."/>
            <person name="Land M.L."/>
            <person name="Han C.S."/>
            <person name="Martin S.L."/>
            <person name="Becher S.A."/>
            <person name="Peddie C.J."/>
            <person name="Morgan H.W."/>
            <person name="Matthies D."/>
            <person name="Preiss L."/>
            <person name="Meier T."/>
            <person name="Brown S.D."/>
            <person name="Cook G.M."/>
        </authorList>
    </citation>
    <scope>NUCLEOTIDE SEQUENCE [LARGE SCALE GENOMIC DNA]</scope>
    <source>
        <strain evidence="1 2">TA2.A1</strain>
    </source>
</reference>
<dbReference type="EMBL" id="AFCE01000165">
    <property type="protein sequence ID" value="EGL81483.1"/>
    <property type="molecule type" value="Genomic_DNA"/>
</dbReference>
<dbReference type="InterPro" id="IPR051801">
    <property type="entry name" value="GH28_Enzymes"/>
</dbReference>
<comment type="caution">
    <text evidence="1">The sequence shown here is derived from an EMBL/GenBank/DDBJ whole genome shotgun (WGS) entry which is preliminary data.</text>
</comment>
<sequence length="132" mass="14745">MAHQEGGGRVVVPQGTSLTGPIHLKSNVNLHLSKQAIIKFSQNPDHFLPVVRTSWEGVELYNYSPLIYAYKCKNIAITGFGTLGGQGDKYHWWPWKSGSYGQPCQDKDREILFKMAEKGVPVEARVFGRGNL</sequence>
<protein>
    <submittedName>
        <fullName evidence="1">Uncharacterized protein</fullName>
    </submittedName>
</protein>
<dbReference type="Gene3D" id="2.160.20.10">
    <property type="entry name" value="Single-stranded right-handed beta-helix, Pectin lyase-like"/>
    <property type="match status" value="1"/>
</dbReference>
<dbReference type="SUPFAM" id="SSF51126">
    <property type="entry name" value="Pectin lyase-like"/>
    <property type="match status" value="1"/>
</dbReference>
<evidence type="ECO:0000313" key="2">
    <source>
        <dbReference type="Proteomes" id="UP000010716"/>
    </source>
</evidence>
<dbReference type="InterPro" id="IPR011050">
    <property type="entry name" value="Pectin_lyase_fold/virulence"/>
</dbReference>
<dbReference type="PANTHER" id="PTHR31339:SF9">
    <property type="entry name" value="PLASMIN AND FIBRONECTIN-BINDING PROTEIN A"/>
    <property type="match status" value="1"/>
</dbReference>
<dbReference type="PANTHER" id="PTHR31339">
    <property type="entry name" value="PECTIN LYASE-RELATED"/>
    <property type="match status" value="1"/>
</dbReference>
<dbReference type="Proteomes" id="UP000010716">
    <property type="component" value="Unassembled WGS sequence"/>
</dbReference>
<name>F5LAU4_CALTT</name>
<dbReference type="AlphaFoldDB" id="F5LAU4"/>
<dbReference type="eggNOG" id="COG5434">
    <property type="taxonomic scope" value="Bacteria"/>
</dbReference>
<evidence type="ECO:0000313" key="1">
    <source>
        <dbReference type="EMBL" id="EGL81483.1"/>
    </source>
</evidence>
<proteinExistence type="predicted"/>
<gene>
    <name evidence="1" type="ORF">CathTA2_3029</name>
</gene>